<comment type="cofactor">
    <cofactor evidence="1">
        <name>pyridoxal 5'-phosphate</name>
        <dbReference type="ChEBI" id="CHEBI:597326"/>
    </cofactor>
</comment>
<proteinExistence type="predicted"/>
<dbReference type="PANTHER" id="PTHR43727:SF2">
    <property type="entry name" value="GROUP IV DECARBOXYLASE"/>
    <property type="match status" value="1"/>
</dbReference>
<dbReference type="AlphaFoldDB" id="A0A935UIH8"/>
<name>A0A935UIH8_9PROT</name>
<comment type="caution">
    <text evidence="4">The sequence shown here is derived from an EMBL/GenBank/DDBJ whole genome shotgun (WGS) entry which is preliminary data.</text>
</comment>
<feature type="domain" description="Orn/DAP/Arg decarboxylase 2 N-terminal" evidence="3">
    <location>
        <begin position="2"/>
        <end position="77"/>
    </location>
</feature>
<evidence type="ECO:0000256" key="1">
    <source>
        <dbReference type="ARBA" id="ARBA00001933"/>
    </source>
</evidence>
<dbReference type="GO" id="GO:0008836">
    <property type="term" value="F:diaminopimelate decarboxylase activity"/>
    <property type="evidence" value="ECO:0007669"/>
    <property type="project" value="TreeGrafter"/>
</dbReference>
<dbReference type="Pfam" id="PF02784">
    <property type="entry name" value="Orn_Arg_deC_N"/>
    <property type="match status" value="1"/>
</dbReference>
<evidence type="ECO:0000313" key="5">
    <source>
        <dbReference type="Proteomes" id="UP000697998"/>
    </source>
</evidence>
<dbReference type="InterPro" id="IPR022644">
    <property type="entry name" value="De-COase2_N"/>
</dbReference>
<sequence length="89" mass="9274">MVDISSGGELLQAQLAGYDPAMMSFAGPAKTETELEAAIRAGVGCISAESLREIEQCATIAARVGVPARILLRVNPASPNRAYGLKDGR</sequence>
<dbReference type="PANTHER" id="PTHR43727">
    <property type="entry name" value="DIAMINOPIMELATE DECARBOXYLASE"/>
    <property type="match status" value="1"/>
</dbReference>
<keyword evidence="2" id="KW-0663">Pyridoxal phosphate</keyword>
<evidence type="ECO:0000313" key="4">
    <source>
        <dbReference type="EMBL" id="MBK7676809.1"/>
    </source>
</evidence>
<dbReference type="Proteomes" id="UP000697998">
    <property type="component" value="Unassembled WGS sequence"/>
</dbReference>
<dbReference type="EMBL" id="JADJMH010000025">
    <property type="protein sequence ID" value="MBK7676809.1"/>
    <property type="molecule type" value="Genomic_DNA"/>
</dbReference>
<dbReference type="Gene3D" id="3.20.20.10">
    <property type="entry name" value="Alanine racemase"/>
    <property type="match status" value="1"/>
</dbReference>
<evidence type="ECO:0000256" key="2">
    <source>
        <dbReference type="ARBA" id="ARBA00022898"/>
    </source>
</evidence>
<protein>
    <recommendedName>
        <fullName evidence="3">Orn/DAP/Arg decarboxylase 2 N-terminal domain-containing protein</fullName>
    </recommendedName>
</protein>
<gene>
    <name evidence="4" type="ORF">IPJ27_19750</name>
</gene>
<reference evidence="4 5" key="1">
    <citation type="submission" date="2020-10" db="EMBL/GenBank/DDBJ databases">
        <title>Connecting structure to function with the recovery of over 1000 high-quality activated sludge metagenome-assembled genomes encoding full-length rRNA genes using long-read sequencing.</title>
        <authorList>
            <person name="Singleton C.M."/>
            <person name="Petriglieri F."/>
            <person name="Kristensen J.M."/>
            <person name="Kirkegaard R.H."/>
            <person name="Michaelsen T.Y."/>
            <person name="Andersen M.H."/>
            <person name="Karst S.M."/>
            <person name="Dueholm M.S."/>
            <person name="Nielsen P.H."/>
            <person name="Albertsen M."/>
        </authorList>
    </citation>
    <scope>NUCLEOTIDE SEQUENCE [LARGE SCALE GENOMIC DNA]</scope>
    <source>
        <strain evidence="4">EsbW_18-Q3-R4-48_BATAC.285</strain>
    </source>
</reference>
<organism evidence="4 5">
    <name type="scientific">Candidatus Accumulibacter proximus</name>
    <dbReference type="NCBI Taxonomy" id="2954385"/>
    <lineage>
        <taxon>Bacteria</taxon>
        <taxon>Pseudomonadati</taxon>
        <taxon>Pseudomonadota</taxon>
        <taxon>Betaproteobacteria</taxon>
        <taxon>Candidatus Accumulibacter</taxon>
    </lineage>
</organism>
<evidence type="ECO:0000259" key="3">
    <source>
        <dbReference type="Pfam" id="PF02784"/>
    </source>
</evidence>
<accession>A0A935UIH8</accession>
<dbReference type="GO" id="GO:0009089">
    <property type="term" value="P:lysine biosynthetic process via diaminopimelate"/>
    <property type="evidence" value="ECO:0007669"/>
    <property type="project" value="TreeGrafter"/>
</dbReference>
<dbReference type="InterPro" id="IPR029066">
    <property type="entry name" value="PLP-binding_barrel"/>
</dbReference>
<dbReference type="SUPFAM" id="SSF51419">
    <property type="entry name" value="PLP-binding barrel"/>
    <property type="match status" value="1"/>
</dbReference>